<dbReference type="Proteomes" id="UP000053676">
    <property type="component" value="Unassembled WGS sequence"/>
</dbReference>
<keyword evidence="3" id="KW-1185">Reference proteome</keyword>
<reference evidence="3" key="1">
    <citation type="journal article" date="2014" name="Nat. Genet.">
        <title>Genome of the human hookworm Necator americanus.</title>
        <authorList>
            <person name="Tang Y.T."/>
            <person name="Gao X."/>
            <person name="Rosa B.A."/>
            <person name="Abubucker S."/>
            <person name="Hallsworth-Pepin K."/>
            <person name="Martin J."/>
            <person name="Tyagi R."/>
            <person name="Heizer E."/>
            <person name="Zhang X."/>
            <person name="Bhonagiri-Palsikar V."/>
            <person name="Minx P."/>
            <person name="Warren W.C."/>
            <person name="Wang Q."/>
            <person name="Zhan B."/>
            <person name="Hotez P.J."/>
            <person name="Sternberg P.W."/>
            <person name="Dougall A."/>
            <person name="Gaze S.T."/>
            <person name="Mulvenna J."/>
            <person name="Sotillo J."/>
            <person name="Ranganathan S."/>
            <person name="Rabelo E.M."/>
            <person name="Wilson R.K."/>
            <person name="Felgner P.L."/>
            <person name="Bethony J."/>
            <person name="Hawdon J.M."/>
            <person name="Gasser R.B."/>
            <person name="Loukas A."/>
            <person name="Mitreva M."/>
        </authorList>
    </citation>
    <scope>NUCLEOTIDE SEQUENCE [LARGE SCALE GENOMIC DNA]</scope>
</reference>
<evidence type="ECO:0000313" key="3">
    <source>
        <dbReference type="Proteomes" id="UP000053676"/>
    </source>
</evidence>
<dbReference type="KEGG" id="nai:NECAME_03703"/>
<protein>
    <submittedName>
        <fullName evidence="2">Uncharacterized protein</fullName>
    </submittedName>
</protein>
<organism evidence="2 3">
    <name type="scientific">Necator americanus</name>
    <name type="common">Human hookworm</name>
    <dbReference type="NCBI Taxonomy" id="51031"/>
    <lineage>
        <taxon>Eukaryota</taxon>
        <taxon>Metazoa</taxon>
        <taxon>Ecdysozoa</taxon>
        <taxon>Nematoda</taxon>
        <taxon>Chromadorea</taxon>
        <taxon>Rhabditida</taxon>
        <taxon>Rhabditina</taxon>
        <taxon>Rhabditomorpha</taxon>
        <taxon>Strongyloidea</taxon>
        <taxon>Ancylostomatidae</taxon>
        <taxon>Bunostominae</taxon>
        <taxon>Necator</taxon>
    </lineage>
</organism>
<feature type="region of interest" description="Disordered" evidence="1">
    <location>
        <begin position="1"/>
        <end position="29"/>
    </location>
</feature>
<dbReference type="EMBL" id="KI660278">
    <property type="protein sequence ID" value="ETN75731.1"/>
    <property type="molecule type" value="Genomic_DNA"/>
</dbReference>
<accession>W2T3C4</accession>
<name>W2T3C4_NECAM</name>
<feature type="compositionally biased region" description="Basic residues" evidence="1">
    <location>
        <begin position="1"/>
        <end position="11"/>
    </location>
</feature>
<gene>
    <name evidence="2" type="ORF">NECAME_03703</name>
</gene>
<dbReference type="AlphaFoldDB" id="W2T3C4"/>
<proteinExistence type="predicted"/>
<sequence length="68" mass="7726">MPLKKRQKGQRTKSGGVRNEVVSGSTTDDEPHVISGFCWESIFFPRLIRSPQKLSSFRNPDRISHALN</sequence>
<evidence type="ECO:0000256" key="1">
    <source>
        <dbReference type="SAM" id="MobiDB-lite"/>
    </source>
</evidence>
<evidence type="ECO:0000313" key="2">
    <source>
        <dbReference type="EMBL" id="ETN75731.1"/>
    </source>
</evidence>